<dbReference type="NCBIfam" id="NF004066">
    <property type="entry name" value="PRK05580.1-3"/>
    <property type="match status" value="1"/>
</dbReference>
<dbReference type="FunFam" id="3.40.50.300:FF:000489">
    <property type="entry name" value="Primosome assembly protein PriA"/>
    <property type="match status" value="1"/>
</dbReference>
<dbReference type="CDD" id="cd17929">
    <property type="entry name" value="DEXHc_priA"/>
    <property type="match status" value="1"/>
</dbReference>
<feature type="domain" description="Helicase ATP-binding" evidence="13">
    <location>
        <begin position="284"/>
        <end position="450"/>
    </location>
</feature>
<evidence type="ECO:0000313" key="15">
    <source>
        <dbReference type="EMBL" id="KRM07630.1"/>
    </source>
</evidence>
<dbReference type="SMART" id="SM00490">
    <property type="entry name" value="HELICc"/>
    <property type="match status" value="1"/>
</dbReference>
<comment type="function">
    <text evidence="12">Initiates the restart of stalled replication forks, which reloads the replicative helicase on sites other than the origin of replication. Recognizes and binds to abandoned replication forks and remodels them to uncover a helicase loading site. Promotes assembly of the primosome at these replication forks.</text>
</comment>
<keyword evidence="1 12" id="KW-0639">Primosome</keyword>
<dbReference type="Pfam" id="PF00271">
    <property type="entry name" value="Helicase_C"/>
    <property type="match status" value="1"/>
</dbReference>
<dbReference type="Pfam" id="PF18319">
    <property type="entry name" value="Zn_ribbon_PriA"/>
    <property type="match status" value="1"/>
</dbReference>
<proteinExistence type="inferred from homology"/>
<dbReference type="PROSITE" id="PS51192">
    <property type="entry name" value="HELICASE_ATP_BIND_1"/>
    <property type="match status" value="1"/>
</dbReference>
<organism evidence="15 16">
    <name type="scientific">Liquorilactobacillus ghanensis DSM 18630</name>
    <dbReference type="NCBI Taxonomy" id="1423750"/>
    <lineage>
        <taxon>Bacteria</taxon>
        <taxon>Bacillati</taxon>
        <taxon>Bacillota</taxon>
        <taxon>Bacilli</taxon>
        <taxon>Lactobacillales</taxon>
        <taxon>Lactobacillaceae</taxon>
        <taxon>Liquorilactobacillus</taxon>
    </lineage>
</organism>
<dbReference type="Pfam" id="PF00270">
    <property type="entry name" value="DEAD"/>
    <property type="match status" value="1"/>
</dbReference>
<dbReference type="SMART" id="SM00487">
    <property type="entry name" value="DEXDc"/>
    <property type="match status" value="1"/>
</dbReference>
<feature type="binding site" evidence="12">
    <location>
        <position position="539"/>
    </location>
    <ligand>
        <name>Zn(2+)</name>
        <dbReference type="ChEBI" id="CHEBI:29105"/>
        <label>2</label>
    </ligand>
</feature>
<dbReference type="PROSITE" id="PS51194">
    <property type="entry name" value="HELICASE_CTER"/>
    <property type="match status" value="1"/>
</dbReference>
<evidence type="ECO:0000256" key="3">
    <source>
        <dbReference type="ARBA" id="ARBA00022723"/>
    </source>
</evidence>
<dbReference type="RefSeq" id="WP_057870875.1">
    <property type="nucleotide sequence ID" value="NZ_AZGB01000005.1"/>
</dbReference>
<keyword evidence="5 12" id="KW-0378">Hydrolase</keyword>
<dbReference type="CDD" id="cd18804">
    <property type="entry name" value="SF2_C_priA"/>
    <property type="match status" value="1"/>
</dbReference>
<keyword evidence="2 12" id="KW-0235">DNA replication</keyword>
<dbReference type="InterPro" id="IPR041222">
    <property type="entry name" value="PriA_3primeBD"/>
</dbReference>
<dbReference type="InterPro" id="IPR001650">
    <property type="entry name" value="Helicase_C-like"/>
</dbReference>
<evidence type="ECO:0000256" key="5">
    <source>
        <dbReference type="ARBA" id="ARBA00022801"/>
    </source>
</evidence>
<dbReference type="NCBIfam" id="TIGR00595">
    <property type="entry name" value="priA"/>
    <property type="match status" value="1"/>
</dbReference>
<dbReference type="PANTHER" id="PTHR30580">
    <property type="entry name" value="PRIMOSOMAL PROTEIN N"/>
    <property type="match status" value="1"/>
</dbReference>
<dbReference type="EMBL" id="AZGB01000005">
    <property type="protein sequence ID" value="KRM07630.1"/>
    <property type="molecule type" value="Genomic_DNA"/>
</dbReference>
<feature type="binding site" evidence="12">
    <location>
        <position position="521"/>
    </location>
    <ligand>
        <name>Zn(2+)</name>
        <dbReference type="ChEBI" id="CHEBI:29105"/>
        <label>2</label>
    </ligand>
</feature>
<dbReference type="GO" id="GO:0006270">
    <property type="term" value="P:DNA replication initiation"/>
    <property type="evidence" value="ECO:0007669"/>
    <property type="project" value="TreeGrafter"/>
</dbReference>
<dbReference type="GO" id="GO:0016887">
    <property type="term" value="F:ATP hydrolysis activity"/>
    <property type="evidence" value="ECO:0007669"/>
    <property type="project" value="RHEA"/>
</dbReference>
<dbReference type="GO" id="GO:1990077">
    <property type="term" value="C:primosome complex"/>
    <property type="evidence" value="ECO:0007669"/>
    <property type="project" value="UniProtKB-UniRule"/>
</dbReference>
<evidence type="ECO:0000256" key="4">
    <source>
        <dbReference type="ARBA" id="ARBA00022741"/>
    </source>
</evidence>
<evidence type="ECO:0000256" key="10">
    <source>
        <dbReference type="ARBA" id="ARBA00023235"/>
    </source>
</evidence>
<dbReference type="InterPro" id="IPR027417">
    <property type="entry name" value="P-loop_NTPase"/>
</dbReference>
<keyword evidence="4 12" id="KW-0547">Nucleotide-binding</keyword>
<evidence type="ECO:0000256" key="1">
    <source>
        <dbReference type="ARBA" id="ARBA00022515"/>
    </source>
</evidence>
<comment type="cofactor">
    <cofactor evidence="12">
        <name>Zn(2+)</name>
        <dbReference type="ChEBI" id="CHEBI:29105"/>
    </cofactor>
    <text evidence="12">Binds 2 zinc ions per subunit.</text>
</comment>
<reference evidence="15 16" key="1">
    <citation type="journal article" date="2015" name="Genome Announc.">
        <title>Expanding the biotechnology potential of lactobacilli through comparative genomics of 213 strains and associated genera.</title>
        <authorList>
            <person name="Sun Z."/>
            <person name="Harris H.M."/>
            <person name="McCann A."/>
            <person name="Guo C."/>
            <person name="Argimon S."/>
            <person name="Zhang W."/>
            <person name="Yang X."/>
            <person name="Jeffery I.B."/>
            <person name="Cooney J.C."/>
            <person name="Kagawa T.F."/>
            <person name="Liu W."/>
            <person name="Song Y."/>
            <person name="Salvetti E."/>
            <person name="Wrobel A."/>
            <person name="Rasinkangas P."/>
            <person name="Parkhill J."/>
            <person name="Rea M.C."/>
            <person name="O'Sullivan O."/>
            <person name="Ritari J."/>
            <person name="Douillard F.P."/>
            <person name="Paul Ross R."/>
            <person name="Yang R."/>
            <person name="Briner A.E."/>
            <person name="Felis G.E."/>
            <person name="de Vos W.M."/>
            <person name="Barrangou R."/>
            <person name="Klaenhammer T.R."/>
            <person name="Caufield P.W."/>
            <person name="Cui Y."/>
            <person name="Zhang H."/>
            <person name="O'Toole P.W."/>
        </authorList>
    </citation>
    <scope>NUCLEOTIDE SEQUENCE [LARGE SCALE GENOMIC DNA]</scope>
    <source>
        <strain evidence="15 16">DSM 18630</strain>
    </source>
</reference>
<dbReference type="GO" id="GO:0006302">
    <property type="term" value="P:double-strand break repair"/>
    <property type="evidence" value="ECO:0007669"/>
    <property type="project" value="InterPro"/>
</dbReference>
<dbReference type="Proteomes" id="UP000051451">
    <property type="component" value="Unassembled WGS sequence"/>
</dbReference>
<dbReference type="GO" id="GO:0003677">
    <property type="term" value="F:DNA binding"/>
    <property type="evidence" value="ECO:0007669"/>
    <property type="project" value="UniProtKB-UniRule"/>
</dbReference>
<keyword evidence="6 12" id="KW-0347">Helicase</keyword>
<evidence type="ECO:0000256" key="12">
    <source>
        <dbReference type="HAMAP-Rule" id="MF_00983"/>
    </source>
</evidence>
<comment type="catalytic activity">
    <reaction evidence="12">
        <text>Couples ATP hydrolysis with the unwinding of duplex DNA by translocating in the 3'-5' direction.</text>
        <dbReference type="EC" id="5.6.2.4"/>
    </reaction>
</comment>
<keyword evidence="16" id="KW-1185">Reference proteome</keyword>
<dbReference type="GO" id="GO:0006269">
    <property type="term" value="P:DNA replication, synthesis of primer"/>
    <property type="evidence" value="ECO:0007669"/>
    <property type="project" value="UniProtKB-KW"/>
</dbReference>
<feature type="binding site" evidence="12">
    <location>
        <position position="512"/>
    </location>
    <ligand>
        <name>Zn(2+)</name>
        <dbReference type="ChEBI" id="CHEBI:29105"/>
        <label>1</label>
    </ligand>
</feature>
<feature type="binding site" evidence="12">
    <location>
        <position position="515"/>
    </location>
    <ligand>
        <name>Zn(2+)</name>
        <dbReference type="ChEBI" id="CHEBI:29105"/>
        <label>1</label>
    </ligand>
</feature>
<dbReference type="PANTHER" id="PTHR30580:SF0">
    <property type="entry name" value="PRIMOSOMAL PROTEIN N"/>
    <property type="match status" value="1"/>
</dbReference>
<dbReference type="Pfam" id="PF17764">
    <property type="entry name" value="PriA_3primeBD"/>
    <property type="match status" value="1"/>
</dbReference>
<dbReference type="InterPro" id="IPR005259">
    <property type="entry name" value="PriA"/>
</dbReference>
<accession>A0A0R1VP77</accession>
<sequence>MQVAAVIVDVPARQTDRPFSYVVGSELSGKLTVGMRVIVPFGRGNRLIQGFVVGITEKPLAETSKLKKISEVQDLTPVLNPEMLALADWLAATTFSFKISCLQTMIPNGLRGKSEKIVRLLAPEKVDQSLKDFFGQKAEQQLQPAKLSAELFRKLQQARNAGSVELLYQVKDQARPRQVRVVQGLLTTQQAQALKKQQRANAHQLLNVLDFLAKNPQITIQQQQLEKQIGVSAATIRTAAAKQWLKVDYQVVKRSAYDLTTISATTAKKLTSAQQQVYQQVAAAIQQQTATSFLLEGVTGSGKTEIYLQLMAAALAKKQNALLLVPEISLTPQMVAQVVGRFGKQVALLHSGLSVGERLDEWRRIENGSATIIVGARSAVFAPIKNLGIIILDEEHESSYAQDNMPRYHARDVALWRSRYHHCPVVLGSATPSLESRARAQKGVYHWLQLPERINTRPLPAVSLVDMRQAAQTSHDSDFSNELLAAIKQRLVKQEQIILLLNRRGYATFMMCRQCGFVLKCPNCDISLTLHKDQQVMKCHYCGHEEPIPRKCPACGSLKIRFYGTGTQKIQEKLQKYFATARILRMDVDTTRRKGAHQQILQRFGRHQADILLGTQMIAKGLDYPDVTLVGVLNADTSLSLPDFRASEQTFQLLTQVSGRAGRAKKEGKVIIQTFNPQHYALQFAKKQDYEKFYAYEMRLRHQGDYPPYYFTIQIAVNAVSEPAAVKYLFKIAHELKQILSPEAKLLGPVPQMILRIKNHYRYHLIIKFKHEPQLLDYLHHLLEKSQQQKAVQLIIIREPTNFM</sequence>
<dbReference type="GO" id="GO:0006310">
    <property type="term" value="P:DNA recombination"/>
    <property type="evidence" value="ECO:0007669"/>
    <property type="project" value="InterPro"/>
</dbReference>
<dbReference type="OrthoDB" id="9759544at2"/>
<evidence type="ECO:0000256" key="11">
    <source>
        <dbReference type="ARBA" id="ARBA00048988"/>
    </source>
</evidence>
<dbReference type="HAMAP" id="MF_00983">
    <property type="entry name" value="PriA"/>
    <property type="match status" value="1"/>
</dbReference>
<dbReference type="STRING" id="1423750.FC89_GL000069"/>
<evidence type="ECO:0000256" key="7">
    <source>
        <dbReference type="ARBA" id="ARBA00022833"/>
    </source>
</evidence>
<evidence type="ECO:0000259" key="14">
    <source>
        <dbReference type="PROSITE" id="PS51194"/>
    </source>
</evidence>
<comment type="catalytic activity">
    <reaction evidence="11 12">
        <text>ATP + H2O = ADP + phosphate + H(+)</text>
        <dbReference type="Rhea" id="RHEA:13065"/>
        <dbReference type="ChEBI" id="CHEBI:15377"/>
        <dbReference type="ChEBI" id="CHEBI:15378"/>
        <dbReference type="ChEBI" id="CHEBI:30616"/>
        <dbReference type="ChEBI" id="CHEBI:43474"/>
        <dbReference type="ChEBI" id="CHEBI:456216"/>
        <dbReference type="EC" id="5.6.2.4"/>
    </reaction>
</comment>
<dbReference type="Gene3D" id="3.40.50.300">
    <property type="entry name" value="P-loop containing nucleotide triphosphate hydrolases"/>
    <property type="match status" value="2"/>
</dbReference>
<dbReference type="InterPro" id="IPR041236">
    <property type="entry name" value="PriA_C"/>
</dbReference>
<feature type="binding site" evidence="12">
    <location>
        <position position="555"/>
    </location>
    <ligand>
        <name>Zn(2+)</name>
        <dbReference type="ChEBI" id="CHEBI:29105"/>
        <label>1</label>
    </ligand>
</feature>
<evidence type="ECO:0000256" key="8">
    <source>
        <dbReference type="ARBA" id="ARBA00022840"/>
    </source>
</evidence>
<dbReference type="EC" id="5.6.2.4" evidence="12"/>
<dbReference type="GO" id="GO:0008270">
    <property type="term" value="F:zinc ion binding"/>
    <property type="evidence" value="ECO:0007669"/>
    <property type="project" value="UniProtKB-UniRule"/>
</dbReference>
<dbReference type="Gene3D" id="3.40.1440.60">
    <property type="entry name" value="PriA, 3(prime) DNA-binding domain"/>
    <property type="match status" value="1"/>
</dbReference>
<feature type="binding site" evidence="12">
    <location>
        <position position="524"/>
    </location>
    <ligand>
        <name>Zn(2+)</name>
        <dbReference type="ChEBI" id="CHEBI:29105"/>
        <label>2</label>
    </ligand>
</feature>
<feature type="binding site" evidence="12">
    <location>
        <position position="552"/>
    </location>
    <ligand>
        <name>Zn(2+)</name>
        <dbReference type="ChEBI" id="CHEBI:29105"/>
        <label>1</label>
    </ligand>
</feature>
<dbReference type="PATRIC" id="fig|1423750.3.peg.70"/>
<dbReference type="GeneID" id="98318135"/>
<feature type="binding site" evidence="12">
    <location>
        <position position="542"/>
    </location>
    <ligand>
        <name>Zn(2+)</name>
        <dbReference type="ChEBI" id="CHEBI:29105"/>
        <label>2</label>
    </ligand>
</feature>
<comment type="caution">
    <text evidence="15">The sequence shown here is derived from an EMBL/GenBank/DDBJ whole genome shotgun (WGS) entry which is preliminary data.</text>
</comment>
<dbReference type="InterPro" id="IPR042115">
    <property type="entry name" value="PriA_3primeBD_sf"/>
</dbReference>
<dbReference type="AlphaFoldDB" id="A0A0R1VP77"/>
<protein>
    <recommendedName>
        <fullName evidence="12">Replication restart protein PriA</fullName>
    </recommendedName>
    <alternativeName>
        <fullName evidence="12">ATP-dependent DNA helicase PriA</fullName>
        <ecNumber evidence="12">5.6.2.4</ecNumber>
    </alternativeName>
    <alternativeName>
        <fullName evidence="12">DNA 3'-5' helicase PriA</fullName>
    </alternativeName>
</protein>
<dbReference type="InterPro" id="IPR011545">
    <property type="entry name" value="DEAD/DEAH_box_helicase_dom"/>
</dbReference>
<name>A0A0R1VP77_9LACO</name>
<evidence type="ECO:0000313" key="16">
    <source>
        <dbReference type="Proteomes" id="UP000051451"/>
    </source>
</evidence>
<evidence type="ECO:0000259" key="13">
    <source>
        <dbReference type="PROSITE" id="PS51192"/>
    </source>
</evidence>
<comment type="similarity">
    <text evidence="12">Belongs to the helicase family. PriA subfamily.</text>
</comment>
<gene>
    <name evidence="12" type="primary">priA</name>
    <name evidence="15" type="ORF">FC89_GL000069</name>
</gene>
<keyword evidence="7 12" id="KW-0862">Zinc</keyword>
<dbReference type="FunFam" id="3.40.1440.60:FF:000001">
    <property type="entry name" value="Primosomal protein N"/>
    <property type="match status" value="1"/>
</dbReference>
<evidence type="ECO:0000256" key="9">
    <source>
        <dbReference type="ARBA" id="ARBA00023125"/>
    </source>
</evidence>
<dbReference type="GO" id="GO:0005524">
    <property type="term" value="F:ATP binding"/>
    <property type="evidence" value="ECO:0007669"/>
    <property type="project" value="UniProtKB-UniRule"/>
</dbReference>
<dbReference type="InterPro" id="IPR014001">
    <property type="entry name" value="Helicase_ATP-bd"/>
</dbReference>
<keyword evidence="3 12" id="KW-0479">Metal-binding</keyword>
<keyword evidence="8 12" id="KW-0067">ATP-binding</keyword>
<dbReference type="Pfam" id="PF18074">
    <property type="entry name" value="PriA_C"/>
    <property type="match status" value="1"/>
</dbReference>
<feature type="domain" description="Helicase C-terminal" evidence="14">
    <location>
        <begin position="547"/>
        <end position="701"/>
    </location>
</feature>
<keyword evidence="9 12" id="KW-0238">DNA-binding</keyword>
<comment type="subunit">
    <text evidence="12">Component of the replication restart primosome.</text>
</comment>
<dbReference type="GO" id="GO:0043138">
    <property type="term" value="F:3'-5' DNA helicase activity"/>
    <property type="evidence" value="ECO:0007669"/>
    <property type="project" value="UniProtKB-EC"/>
</dbReference>
<dbReference type="SUPFAM" id="SSF52540">
    <property type="entry name" value="P-loop containing nucleoside triphosphate hydrolases"/>
    <property type="match status" value="2"/>
</dbReference>
<dbReference type="InterPro" id="IPR040498">
    <property type="entry name" value="PriA_CRR"/>
</dbReference>
<evidence type="ECO:0000256" key="2">
    <source>
        <dbReference type="ARBA" id="ARBA00022705"/>
    </source>
</evidence>
<evidence type="ECO:0000256" key="6">
    <source>
        <dbReference type="ARBA" id="ARBA00022806"/>
    </source>
</evidence>
<keyword evidence="10 12" id="KW-0413">Isomerase</keyword>